<sequence length="135" mass="14918">MISPAIYLDQLSRQRGDEASDSIKPDPTISPSASVLHELAHPRRCFWVPGTNQVPTSTPHHLPTTTEGDSGSHRVRLLQQADNLSHLAQRSAMMGTATSPADPPHPRSHQKDVLFGEASNRVLRQGDLPHRPQWK</sequence>
<name>A0A444RLE7_VERDA</name>
<feature type="region of interest" description="Disordered" evidence="1">
    <location>
        <begin position="88"/>
        <end position="135"/>
    </location>
</feature>
<evidence type="ECO:0000313" key="3">
    <source>
        <dbReference type="Proteomes" id="UP000288725"/>
    </source>
</evidence>
<dbReference type="EMBL" id="RSDZ01000161">
    <property type="protein sequence ID" value="RXG41906.1"/>
    <property type="molecule type" value="Genomic_DNA"/>
</dbReference>
<proteinExistence type="predicted"/>
<organism evidence="2 3">
    <name type="scientific">Verticillium dahliae</name>
    <name type="common">Verticillium wilt</name>
    <dbReference type="NCBI Taxonomy" id="27337"/>
    <lineage>
        <taxon>Eukaryota</taxon>
        <taxon>Fungi</taxon>
        <taxon>Dikarya</taxon>
        <taxon>Ascomycota</taxon>
        <taxon>Pezizomycotina</taxon>
        <taxon>Sordariomycetes</taxon>
        <taxon>Hypocreomycetidae</taxon>
        <taxon>Glomerellales</taxon>
        <taxon>Plectosphaerellaceae</taxon>
        <taxon>Verticillium</taxon>
    </lineage>
</organism>
<dbReference type="AlphaFoldDB" id="A0A444RLE7"/>
<gene>
    <name evidence="2" type="ORF">VDGE_30653</name>
</gene>
<reference evidence="2 3" key="1">
    <citation type="submission" date="2018-12" db="EMBL/GenBank/DDBJ databases">
        <title>Genome of Verticillium dahliae isolate Getta Getta.</title>
        <authorList>
            <person name="Gardiner D.M."/>
        </authorList>
    </citation>
    <scope>NUCLEOTIDE SEQUENCE [LARGE SCALE GENOMIC DNA]</scope>
    <source>
        <strain evidence="2 3">Getta Getta</strain>
    </source>
</reference>
<comment type="caution">
    <text evidence="2">The sequence shown here is derived from an EMBL/GenBank/DDBJ whole genome shotgun (WGS) entry which is preliminary data.</text>
</comment>
<feature type="compositionally biased region" description="Basic and acidic residues" evidence="1">
    <location>
        <begin position="12"/>
        <end position="24"/>
    </location>
</feature>
<protein>
    <submittedName>
        <fullName evidence="2">Uncharacterized protein</fullName>
    </submittedName>
</protein>
<feature type="region of interest" description="Disordered" evidence="1">
    <location>
        <begin position="1"/>
        <end position="31"/>
    </location>
</feature>
<feature type="compositionally biased region" description="Low complexity" evidence="1">
    <location>
        <begin position="55"/>
        <end position="66"/>
    </location>
</feature>
<feature type="region of interest" description="Disordered" evidence="1">
    <location>
        <begin position="50"/>
        <end position="73"/>
    </location>
</feature>
<accession>A0A444RLE7</accession>
<evidence type="ECO:0000313" key="2">
    <source>
        <dbReference type="EMBL" id="RXG41906.1"/>
    </source>
</evidence>
<evidence type="ECO:0000256" key="1">
    <source>
        <dbReference type="SAM" id="MobiDB-lite"/>
    </source>
</evidence>
<dbReference type="Proteomes" id="UP000288725">
    <property type="component" value="Chromosome 5"/>
</dbReference>